<feature type="active site" description="Charge relay system" evidence="7 8">
    <location>
        <position position="260"/>
    </location>
</feature>
<sequence>MKWSLFFVLAVATSTFCSTTATALNNIDPKFIPGRYIVEFSDDDNPLDASCQKFVDMIKDEFGKQSISIVDTFDHSLMKGMTMQLNTLQNDNDDSVSSFSTLHHHDIMDRMMSKIKGQSIVTKMYPVRMLSSPNVSFKTIGYQLGTMNATAMWPHRMTQVDRVQQELKKTGKGIVVGIIDNEEAVAQFNLTKGYTYTSGIDYYHEAFSNEQGKKGCFGKGCKVALGYDLVGDDYNPHEPDSKPIPDPDPYDSCGKRSTGHGTHVAGIIAGNSTLIHGVAPGVTLGMWKVYGCYPKTSEDVVVKAMMDAYQKGVDIISVSIGSNNGWPESPMAVAAQRITEKGVPVVIAAGNEGLNGAYSVLAPAKDATVVGSFDNDNFYTQYFIDQNNTLYPYRPSQAGGIMPNGTIAAGDIHLGSDNDACDPNQVNKKVKGHIALAKEGGCSLDTKLVNLHEAGATGVIIYTHDDIEIYDGVKLAGNNPNITLVTTFNRVGVSLANDLAKGNNVTIRFGQAGVMPYPTGNTVSSFSGVGASYENDLKPDIAGIGGSVFSAVPTDMGNYGVSSGTSMACPYVAGSIALYLETHGNKKKEKSSPRFINEQLQVYGYKAPHYFDSNDVDTPLRQGGGLLQLYDAIQQTVHAFPSRLSFNDTANQIKSHTITLTNYDDASTASYTIINNVSVSLHPFDNSDPEYPFLEPAKYSNDSVSLRFSKKQFKLAPGKSVNITVSPVVSSTLQQYTMYSGYVQFKSDHPEKHKDLTVPYMGIIGSLQELNVFGKKTPLLSDANATRFYQENDVFECSIANRSTYPVFYWHLARPAAHIAMELYNNTTGEKLGLLKPTNDYDLPRSTSDLKYYSNAWNLTYIPITGSSDTDMSPVSPGKYHVVTKASKWLGKGTENHTSATILVKP</sequence>
<dbReference type="InterPro" id="IPR010435">
    <property type="entry name" value="C5a/SBT2-like_Fn3"/>
</dbReference>
<protein>
    <recommendedName>
        <fullName evidence="14">Peptidase S8/S53 domain-containing protein</fullName>
    </recommendedName>
</protein>
<keyword evidence="2" id="KW-0964">Secreted</keyword>
<dbReference type="EMBL" id="LK023335">
    <property type="protein sequence ID" value="CDS09704.1"/>
    <property type="molecule type" value="Genomic_DNA"/>
</dbReference>
<feature type="signal peptide" evidence="9">
    <location>
        <begin position="1"/>
        <end position="23"/>
    </location>
</feature>
<evidence type="ECO:0000256" key="9">
    <source>
        <dbReference type="SAM" id="SignalP"/>
    </source>
</evidence>
<dbReference type="PROSITE" id="PS00137">
    <property type="entry name" value="SUBTILASE_HIS"/>
    <property type="match status" value="1"/>
</dbReference>
<accession>A0A077WR91</accession>
<dbReference type="InterPro" id="IPR000209">
    <property type="entry name" value="Peptidase_S8/S53_dom"/>
</dbReference>
<keyword evidence="3 8" id="KW-0645">Protease</keyword>
<dbReference type="GO" id="GO:0005615">
    <property type="term" value="C:extracellular space"/>
    <property type="evidence" value="ECO:0007669"/>
    <property type="project" value="TreeGrafter"/>
</dbReference>
<dbReference type="Gene3D" id="3.50.30.30">
    <property type="match status" value="1"/>
</dbReference>
<keyword evidence="5 8" id="KW-0378">Hydrolase</keyword>
<dbReference type="PANTHER" id="PTHR43806">
    <property type="entry name" value="PEPTIDASE S8"/>
    <property type="match status" value="1"/>
</dbReference>
<organism evidence="13">
    <name type="scientific">Lichtheimia ramosa</name>
    <dbReference type="NCBI Taxonomy" id="688394"/>
    <lineage>
        <taxon>Eukaryota</taxon>
        <taxon>Fungi</taxon>
        <taxon>Fungi incertae sedis</taxon>
        <taxon>Mucoromycota</taxon>
        <taxon>Mucoromycotina</taxon>
        <taxon>Mucoromycetes</taxon>
        <taxon>Mucorales</taxon>
        <taxon>Lichtheimiaceae</taxon>
        <taxon>Lichtheimia</taxon>
    </lineage>
</organism>
<dbReference type="InterPro" id="IPR023828">
    <property type="entry name" value="Peptidase_S8_Ser-AS"/>
</dbReference>
<keyword evidence="2" id="KW-0134">Cell wall</keyword>
<dbReference type="InterPro" id="IPR015500">
    <property type="entry name" value="Peptidase_S8_subtilisin-rel"/>
</dbReference>
<dbReference type="InterPro" id="IPR050131">
    <property type="entry name" value="Peptidase_S8_subtilisin-like"/>
</dbReference>
<feature type="chain" id="PRO_5001726694" description="Peptidase S8/S53 domain-containing protein" evidence="9">
    <location>
        <begin position="24"/>
        <end position="906"/>
    </location>
</feature>
<evidence type="ECO:0000256" key="4">
    <source>
        <dbReference type="ARBA" id="ARBA00022729"/>
    </source>
</evidence>
<dbReference type="Gene3D" id="2.60.40.1710">
    <property type="entry name" value="Subtilisin-like superfamily"/>
    <property type="match status" value="1"/>
</dbReference>
<feature type="active site" description="Charge relay system" evidence="7 8">
    <location>
        <position position="180"/>
    </location>
</feature>
<name>A0A077WR91_9FUNG</name>
<dbReference type="PANTHER" id="PTHR43806:SF66">
    <property type="entry name" value="SERIN ENDOPEPTIDASE"/>
    <property type="match status" value="1"/>
</dbReference>
<dbReference type="Gene3D" id="3.40.50.200">
    <property type="entry name" value="Peptidase S8/S53 domain"/>
    <property type="match status" value="2"/>
</dbReference>
<dbReference type="Pfam" id="PF00082">
    <property type="entry name" value="Peptidase_S8"/>
    <property type="match status" value="1"/>
</dbReference>
<proteinExistence type="inferred from homology"/>
<dbReference type="GO" id="GO:0006508">
    <property type="term" value="P:proteolysis"/>
    <property type="evidence" value="ECO:0007669"/>
    <property type="project" value="UniProtKB-KW"/>
</dbReference>
<evidence type="ECO:0000256" key="3">
    <source>
        <dbReference type="ARBA" id="ARBA00022670"/>
    </source>
</evidence>
<dbReference type="InterPro" id="IPR046450">
    <property type="entry name" value="PA_dom_sf"/>
</dbReference>
<dbReference type="InterPro" id="IPR034187">
    <property type="entry name" value="Peptidases_S8_5"/>
</dbReference>
<feature type="domain" description="PA" evidence="11">
    <location>
        <begin position="415"/>
        <end position="472"/>
    </location>
</feature>
<dbReference type="GO" id="GO:0016020">
    <property type="term" value="C:membrane"/>
    <property type="evidence" value="ECO:0007669"/>
    <property type="project" value="InterPro"/>
</dbReference>
<evidence type="ECO:0000256" key="5">
    <source>
        <dbReference type="ARBA" id="ARBA00022801"/>
    </source>
</evidence>
<dbReference type="GO" id="GO:0004252">
    <property type="term" value="F:serine-type endopeptidase activity"/>
    <property type="evidence" value="ECO:0007669"/>
    <property type="project" value="UniProtKB-UniRule"/>
</dbReference>
<dbReference type="PRINTS" id="PR00723">
    <property type="entry name" value="SUBTILISIN"/>
</dbReference>
<evidence type="ECO:0000256" key="8">
    <source>
        <dbReference type="PROSITE-ProRule" id="PRU01240"/>
    </source>
</evidence>
<comment type="similarity">
    <text evidence="1 8">Belongs to the peptidase S8 family.</text>
</comment>
<dbReference type="SUPFAM" id="SSF52743">
    <property type="entry name" value="Subtilisin-like"/>
    <property type="match status" value="1"/>
</dbReference>
<dbReference type="InterPro" id="IPR022398">
    <property type="entry name" value="Peptidase_S8_His-AS"/>
</dbReference>
<dbReference type="SUPFAM" id="SSF52025">
    <property type="entry name" value="PA domain"/>
    <property type="match status" value="1"/>
</dbReference>
<keyword evidence="6 8" id="KW-0720">Serine protease</keyword>
<feature type="domain" description="C5a peptidase/Subtilisin-like protease SBT2-like Fn3-like" evidence="12">
    <location>
        <begin position="645"/>
        <end position="761"/>
    </location>
</feature>
<evidence type="ECO:0000256" key="1">
    <source>
        <dbReference type="ARBA" id="ARBA00011073"/>
    </source>
</evidence>
<dbReference type="InterPro" id="IPR036852">
    <property type="entry name" value="Peptidase_S8/S53_dom_sf"/>
</dbReference>
<evidence type="ECO:0000313" key="13">
    <source>
        <dbReference type="EMBL" id="CDS09704.1"/>
    </source>
</evidence>
<evidence type="ECO:0000259" key="12">
    <source>
        <dbReference type="Pfam" id="PF06280"/>
    </source>
</evidence>
<evidence type="ECO:0000259" key="11">
    <source>
        <dbReference type="Pfam" id="PF02225"/>
    </source>
</evidence>
<dbReference type="PROSITE" id="PS00138">
    <property type="entry name" value="SUBTILASE_SER"/>
    <property type="match status" value="1"/>
</dbReference>
<reference evidence="13" key="1">
    <citation type="journal article" date="2014" name="Genome Announc.">
        <title>De novo whole-genome sequence and genome annotation of Lichtheimia ramosa.</title>
        <authorList>
            <person name="Linde J."/>
            <person name="Schwartze V."/>
            <person name="Binder U."/>
            <person name="Lass-Florl C."/>
            <person name="Voigt K."/>
            <person name="Horn F."/>
        </authorList>
    </citation>
    <scope>NUCLEOTIDE SEQUENCE</scope>
    <source>
        <strain evidence="13">JMRC FSU:6197</strain>
    </source>
</reference>
<dbReference type="AlphaFoldDB" id="A0A077WR91"/>
<dbReference type="Pfam" id="PF02225">
    <property type="entry name" value="PA"/>
    <property type="match status" value="1"/>
</dbReference>
<evidence type="ECO:0000259" key="10">
    <source>
        <dbReference type="Pfam" id="PF00082"/>
    </source>
</evidence>
<evidence type="ECO:0000256" key="7">
    <source>
        <dbReference type="PIRSR" id="PIRSR615500-1"/>
    </source>
</evidence>
<dbReference type="CDD" id="cd00538">
    <property type="entry name" value="PA"/>
    <property type="match status" value="1"/>
</dbReference>
<dbReference type="Pfam" id="PF06280">
    <property type="entry name" value="fn3_5"/>
    <property type="match status" value="1"/>
</dbReference>
<dbReference type="CDD" id="cd07489">
    <property type="entry name" value="Peptidases_S8_5"/>
    <property type="match status" value="1"/>
</dbReference>
<gene>
    <name evidence="13" type="ORF">LRAMOSA02381</name>
</gene>
<feature type="domain" description="Peptidase S8/S53" evidence="10">
    <location>
        <begin position="171"/>
        <end position="589"/>
    </location>
</feature>
<dbReference type="InterPro" id="IPR003137">
    <property type="entry name" value="PA_domain"/>
</dbReference>
<keyword evidence="4 9" id="KW-0732">Signal</keyword>
<evidence type="ECO:0000256" key="6">
    <source>
        <dbReference type="ARBA" id="ARBA00022825"/>
    </source>
</evidence>
<dbReference type="PROSITE" id="PS51892">
    <property type="entry name" value="SUBTILASE"/>
    <property type="match status" value="1"/>
</dbReference>
<feature type="active site" description="Charge relay system" evidence="7 8">
    <location>
        <position position="566"/>
    </location>
</feature>
<evidence type="ECO:0008006" key="14">
    <source>
        <dbReference type="Google" id="ProtNLM"/>
    </source>
</evidence>
<dbReference type="OrthoDB" id="10256524at2759"/>
<evidence type="ECO:0000256" key="2">
    <source>
        <dbReference type="ARBA" id="ARBA00022512"/>
    </source>
</evidence>